<dbReference type="EMBL" id="FNVQ01000001">
    <property type="protein sequence ID" value="SEF68626.1"/>
    <property type="molecule type" value="Genomic_DNA"/>
</dbReference>
<evidence type="ECO:0000259" key="1">
    <source>
        <dbReference type="Pfam" id="PF07883"/>
    </source>
</evidence>
<dbReference type="Gene3D" id="2.60.120.10">
    <property type="entry name" value="Jelly Rolls"/>
    <property type="match status" value="1"/>
</dbReference>
<name>A0A1H5U0Q8_9GAMM</name>
<dbReference type="InterPro" id="IPR011051">
    <property type="entry name" value="RmlC_Cupin_sf"/>
</dbReference>
<dbReference type="Pfam" id="PF07883">
    <property type="entry name" value="Cupin_2"/>
    <property type="match status" value="1"/>
</dbReference>
<dbReference type="OrthoDB" id="9798585at2"/>
<protein>
    <submittedName>
        <fullName evidence="2">Cupin 2 domain-containing protein</fullName>
    </submittedName>
</protein>
<evidence type="ECO:0000313" key="2">
    <source>
        <dbReference type="EMBL" id="SEF68626.1"/>
    </source>
</evidence>
<dbReference type="InterPro" id="IPR014710">
    <property type="entry name" value="RmlC-like_jellyroll"/>
</dbReference>
<dbReference type="AlphaFoldDB" id="A0A1H5U0Q8"/>
<dbReference type="SUPFAM" id="SSF51182">
    <property type="entry name" value="RmlC-like cupins"/>
    <property type="match status" value="1"/>
</dbReference>
<keyword evidence="3" id="KW-1185">Reference proteome</keyword>
<organism evidence="2 3">
    <name type="scientific">Marinobacterium lutimaris</name>
    <dbReference type="NCBI Taxonomy" id="568106"/>
    <lineage>
        <taxon>Bacteria</taxon>
        <taxon>Pseudomonadati</taxon>
        <taxon>Pseudomonadota</taxon>
        <taxon>Gammaproteobacteria</taxon>
        <taxon>Oceanospirillales</taxon>
        <taxon>Oceanospirillaceae</taxon>
        <taxon>Marinobacterium</taxon>
    </lineage>
</organism>
<feature type="domain" description="Cupin type-2" evidence="1">
    <location>
        <begin position="71"/>
        <end position="136"/>
    </location>
</feature>
<gene>
    <name evidence="2" type="ORF">SAMN05444390_101229</name>
</gene>
<dbReference type="CDD" id="cd06981">
    <property type="entry name" value="cupin_reut_a1446"/>
    <property type="match status" value="1"/>
</dbReference>
<proteinExistence type="predicted"/>
<dbReference type="InterPro" id="IPR013096">
    <property type="entry name" value="Cupin_2"/>
</dbReference>
<sequence length="149" mass="16666">MSSWIVFQYRNIDQSASRKGWAREAILTQVNNLLANLPDASTAEVFEALASAKGVEIERIVSHGQSSPEIGWYEQDRNEWVMVLRGAARIDFDSADSSELGKSAELREGDSLNIPAGCRHRVGWTTPDFPTVWLAVHYPPDQDPFDEGF</sequence>
<reference evidence="2 3" key="1">
    <citation type="submission" date="2016-10" db="EMBL/GenBank/DDBJ databases">
        <authorList>
            <person name="de Groot N.N."/>
        </authorList>
    </citation>
    <scope>NUCLEOTIDE SEQUENCE [LARGE SCALE GENOMIC DNA]</scope>
    <source>
        <strain evidence="2 3">DSM 22012</strain>
    </source>
</reference>
<accession>A0A1H5U0Q8</accession>
<evidence type="ECO:0000313" key="3">
    <source>
        <dbReference type="Proteomes" id="UP000236745"/>
    </source>
</evidence>
<dbReference type="Proteomes" id="UP000236745">
    <property type="component" value="Unassembled WGS sequence"/>
</dbReference>